<evidence type="ECO:0000313" key="3">
    <source>
        <dbReference type="EMBL" id="GAA1716972.1"/>
    </source>
</evidence>
<dbReference type="GO" id="GO:0032259">
    <property type="term" value="P:methylation"/>
    <property type="evidence" value="ECO:0007669"/>
    <property type="project" value="UniProtKB-KW"/>
</dbReference>
<reference evidence="3 4" key="1">
    <citation type="journal article" date="2019" name="Int. J. Syst. Evol. Microbiol.">
        <title>The Global Catalogue of Microorganisms (GCM) 10K type strain sequencing project: providing services to taxonomists for standard genome sequencing and annotation.</title>
        <authorList>
            <consortium name="The Broad Institute Genomics Platform"/>
            <consortium name="The Broad Institute Genome Sequencing Center for Infectious Disease"/>
            <person name="Wu L."/>
            <person name="Ma J."/>
        </authorList>
    </citation>
    <scope>NUCLEOTIDE SEQUENCE [LARGE SCALE GENOMIC DNA]</scope>
    <source>
        <strain evidence="3 4">JCM 14718</strain>
    </source>
</reference>
<dbReference type="Gene3D" id="3.40.50.150">
    <property type="entry name" value="Vaccinia Virus protein VP39"/>
    <property type="match status" value="1"/>
</dbReference>
<keyword evidence="1" id="KW-0808">Transferase</keyword>
<organism evidence="3 4">
    <name type="scientific">Fodinicola feengrottensis</name>
    <dbReference type="NCBI Taxonomy" id="435914"/>
    <lineage>
        <taxon>Bacteria</taxon>
        <taxon>Bacillati</taxon>
        <taxon>Actinomycetota</taxon>
        <taxon>Actinomycetes</taxon>
        <taxon>Mycobacteriales</taxon>
        <taxon>Fodinicola</taxon>
    </lineage>
</organism>
<dbReference type="CDD" id="cd02440">
    <property type="entry name" value="AdoMet_MTases"/>
    <property type="match status" value="1"/>
</dbReference>
<proteinExistence type="predicted"/>
<dbReference type="Proteomes" id="UP001500618">
    <property type="component" value="Unassembled WGS sequence"/>
</dbReference>
<dbReference type="RefSeq" id="WP_163568713.1">
    <property type="nucleotide sequence ID" value="NZ_BAAANY010000041.1"/>
</dbReference>
<gene>
    <name evidence="3" type="ORF">GCM10009765_76950</name>
</gene>
<dbReference type="Pfam" id="PF08241">
    <property type="entry name" value="Methyltransf_11"/>
    <property type="match status" value="1"/>
</dbReference>
<keyword evidence="3" id="KW-0489">Methyltransferase</keyword>
<evidence type="ECO:0000256" key="1">
    <source>
        <dbReference type="ARBA" id="ARBA00022679"/>
    </source>
</evidence>
<sequence length="289" mass="32405">MIDLQNIIRNDYERLLKIEWDEKTDDQINLLLGKEDGLVHHHYAVGDYDHGILDLPPSVREQAILDEMHRMENEQVGLVLDGLVGLPRGSRVLDAGSGRGGTSIVVSKELDAEVVGVNICRHHIDFAEKAAHDHGVGEKVSFHYANMADTRLPEKSFDAVVTNETTIYVDLDEAFGEFARLLKPGGRYVIVTWCGNDIVGGRDEIEAIDAHYVCHIHNRSHYFQMLAKHNFVPIRVSNHTVDAIPYFDLRSYSNLAAGVEKPFLDAYRANKMNYIVIVAEFGGREGAGR</sequence>
<comment type="caution">
    <text evidence="3">The sequence shown here is derived from an EMBL/GenBank/DDBJ whole genome shotgun (WGS) entry which is preliminary data.</text>
</comment>
<dbReference type="InterPro" id="IPR029063">
    <property type="entry name" value="SAM-dependent_MTases_sf"/>
</dbReference>
<dbReference type="EMBL" id="BAAANY010000041">
    <property type="protein sequence ID" value="GAA1716972.1"/>
    <property type="molecule type" value="Genomic_DNA"/>
</dbReference>
<dbReference type="PANTHER" id="PTHR44068:SF11">
    <property type="entry name" value="GERANYL DIPHOSPHATE 2-C-METHYLTRANSFERASE"/>
    <property type="match status" value="1"/>
</dbReference>
<dbReference type="PANTHER" id="PTHR44068">
    <property type="entry name" value="ZGC:194242"/>
    <property type="match status" value="1"/>
</dbReference>
<dbReference type="InterPro" id="IPR013216">
    <property type="entry name" value="Methyltransf_11"/>
</dbReference>
<protein>
    <submittedName>
        <fullName evidence="3">Methyltransferase domain-containing protein</fullName>
    </submittedName>
</protein>
<evidence type="ECO:0000259" key="2">
    <source>
        <dbReference type="Pfam" id="PF08241"/>
    </source>
</evidence>
<keyword evidence="4" id="KW-1185">Reference proteome</keyword>
<name>A0ABN2J339_9ACTN</name>
<evidence type="ECO:0000313" key="4">
    <source>
        <dbReference type="Proteomes" id="UP001500618"/>
    </source>
</evidence>
<dbReference type="InterPro" id="IPR050447">
    <property type="entry name" value="Erg6_SMT_methyltransf"/>
</dbReference>
<dbReference type="GO" id="GO:0008168">
    <property type="term" value="F:methyltransferase activity"/>
    <property type="evidence" value="ECO:0007669"/>
    <property type="project" value="UniProtKB-KW"/>
</dbReference>
<accession>A0ABN2J339</accession>
<feature type="domain" description="Methyltransferase type 11" evidence="2">
    <location>
        <begin position="93"/>
        <end position="190"/>
    </location>
</feature>
<dbReference type="SUPFAM" id="SSF53335">
    <property type="entry name" value="S-adenosyl-L-methionine-dependent methyltransferases"/>
    <property type="match status" value="1"/>
</dbReference>